<comment type="caution">
    <text evidence="4">The sequence shown here is derived from an EMBL/GenBank/DDBJ whole genome shotgun (WGS) entry which is preliminary data.</text>
</comment>
<reference evidence="5" key="1">
    <citation type="journal article" date="2019" name="Int. J. Syst. Evol. Microbiol.">
        <title>The Global Catalogue of Microorganisms (GCM) 10K type strain sequencing project: providing services to taxonomists for standard genome sequencing and annotation.</title>
        <authorList>
            <consortium name="The Broad Institute Genomics Platform"/>
            <consortium name="The Broad Institute Genome Sequencing Center for Infectious Disease"/>
            <person name="Wu L."/>
            <person name="Ma J."/>
        </authorList>
    </citation>
    <scope>NUCLEOTIDE SEQUENCE [LARGE SCALE GENOMIC DNA]</scope>
    <source>
        <strain evidence="5">JCM 10671</strain>
    </source>
</reference>
<sequence length="144" mass="14889">MTVLPPTPISSLFEPKPAAPSTPGNTLGKDAFLKLLVAQLKYQDPTAPTDSAQFMAQTAQFTQVEKLEEIAAAVTSSLTAQSVFGVSAMVGRTVSWLQADGTELSGVVTAASFTAAGPYLTVEDGTQVAMGDITSVRATPANPQ</sequence>
<keyword evidence="2" id="KW-1005">Bacterial flagellum biogenesis</keyword>
<dbReference type="RefSeq" id="WP_344602159.1">
    <property type="nucleotide sequence ID" value="NZ_BAAAHE010000007.1"/>
</dbReference>
<keyword evidence="4" id="KW-0966">Cell projection</keyword>
<evidence type="ECO:0000256" key="2">
    <source>
        <dbReference type="ARBA" id="ARBA00022795"/>
    </source>
</evidence>
<dbReference type="EMBL" id="BAAAHE010000007">
    <property type="protein sequence ID" value="GAA0609559.1"/>
    <property type="molecule type" value="Genomic_DNA"/>
</dbReference>
<name>A0ABP3RLF8_9ACTN</name>
<evidence type="ECO:0000256" key="1">
    <source>
        <dbReference type="ARBA" id="ARBA00010577"/>
    </source>
</evidence>
<dbReference type="InterPro" id="IPR005648">
    <property type="entry name" value="FlgD"/>
</dbReference>
<organism evidence="4 5">
    <name type="scientific">Sporichthya brevicatena</name>
    <dbReference type="NCBI Taxonomy" id="171442"/>
    <lineage>
        <taxon>Bacteria</taxon>
        <taxon>Bacillati</taxon>
        <taxon>Actinomycetota</taxon>
        <taxon>Actinomycetes</taxon>
        <taxon>Sporichthyales</taxon>
        <taxon>Sporichthyaceae</taxon>
        <taxon>Sporichthya</taxon>
    </lineage>
</organism>
<accession>A0ABP3RLF8</accession>
<evidence type="ECO:0000313" key="4">
    <source>
        <dbReference type="EMBL" id="GAA0609559.1"/>
    </source>
</evidence>
<evidence type="ECO:0000256" key="3">
    <source>
        <dbReference type="SAM" id="MobiDB-lite"/>
    </source>
</evidence>
<dbReference type="Proteomes" id="UP001500957">
    <property type="component" value="Unassembled WGS sequence"/>
</dbReference>
<keyword evidence="5" id="KW-1185">Reference proteome</keyword>
<keyword evidence="4" id="KW-0969">Cilium</keyword>
<gene>
    <name evidence="4" type="primary">flgD</name>
    <name evidence="4" type="ORF">GCM10009547_09570</name>
</gene>
<proteinExistence type="inferred from homology"/>
<feature type="region of interest" description="Disordered" evidence="3">
    <location>
        <begin position="1"/>
        <end position="25"/>
    </location>
</feature>
<comment type="similarity">
    <text evidence="1">Belongs to the FlgD family.</text>
</comment>
<keyword evidence="4" id="KW-0282">Flagellum</keyword>
<evidence type="ECO:0000313" key="5">
    <source>
        <dbReference type="Proteomes" id="UP001500957"/>
    </source>
</evidence>
<protein>
    <submittedName>
        <fullName evidence="4">Flagellar hook assembly protein FlgD</fullName>
    </submittedName>
</protein>
<dbReference type="Pfam" id="PF03963">
    <property type="entry name" value="FlgD"/>
    <property type="match status" value="1"/>
</dbReference>